<keyword evidence="5" id="KW-1185">Reference proteome</keyword>
<evidence type="ECO:0000313" key="5">
    <source>
        <dbReference type="Proteomes" id="UP001156398"/>
    </source>
</evidence>
<dbReference type="InterPro" id="IPR030678">
    <property type="entry name" value="Peptide/Ni-bd"/>
</dbReference>
<reference evidence="4 5" key="1">
    <citation type="submission" date="2023-05" db="EMBL/GenBank/DDBJ databases">
        <title>Streptantibioticus silvisoli sp. nov., acidotolerant actinomycetes 1 from pine litter.</title>
        <authorList>
            <person name="Swiecimska M."/>
            <person name="Golinska P."/>
            <person name="Sangal V."/>
            <person name="Wachnowicz B."/>
            <person name="Goodfellow M."/>
        </authorList>
    </citation>
    <scope>NUCLEOTIDE SEQUENCE</scope>
    <source>
        <strain evidence="4">SL13</strain>
        <strain evidence="3 5">SL54</strain>
    </source>
</reference>
<dbReference type="EMBL" id="JAAGKO020000018">
    <property type="protein sequence ID" value="MDI5963922.1"/>
    <property type="molecule type" value="Genomic_DNA"/>
</dbReference>
<dbReference type="InterPro" id="IPR000914">
    <property type="entry name" value="SBP_5_dom"/>
</dbReference>
<dbReference type="Pfam" id="PF00496">
    <property type="entry name" value="SBP_bac_5"/>
    <property type="match status" value="1"/>
</dbReference>
<dbReference type="AlphaFoldDB" id="A0AA90KGE8"/>
<dbReference type="Gene3D" id="3.40.190.10">
    <property type="entry name" value="Periplasmic binding protein-like II"/>
    <property type="match status" value="1"/>
</dbReference>
<protein>
    <submittedName>
        <fullName evidence="4">ABC transporter substrate-binding protein</fullName>
    </submittedName>
</protein>
<dbReference type="CDD" id="cd08506">
    <property type="entry name" value="PBP2_clavulanate_OppA2"/>
    <property type="match status" value="1"/>
</dbReference>
<dbReference type="PIRSF" id="PIRSF002741">
    <property type="entry name" value="MppA"/>
    <property type="match status" value="1"/>
</dbReference>
<comment type="caution">
    <text evidence="4">The sequence shown here is derived from an EMBL/GenBank/DDBJ whole genome shotgun (WGS) entry which is preliminary data.</text>
</comment>
<evidence type="ECO:0000256" key="1">
    <source>
        <dbReference type="SAM" id="SignalP"/>
    </source>
</evidence>
<dbReference type="InterPro" id="IPR039424">
    <property type="entry name" value="SBP_5"/>
</dbReference>
<dbReference type="Proteomes" id="UP001156398">
    <property type="component" value="Unassembled WGS sequence"/>
</dbReference>
<dbReference type="GO" id="GO:1904680">
    <property type="term" value="F:peptide transmembrane transporter activity"/>
    <property type="evidence" value="ECO:0007669"/>
    <property type="project" value="TreeGrafter"/>
</dbReference>
<organism evidence="4">
    <name type="scientific">Streptantibioticus silvisoli</name>
    <dbReference type="NCBI Taxonomy" id="2705255"/>
    <lineage>
        <taxon>Bacteria</taxon>
        <taxon>Bacillati</taxon>
        <taxon>Actinomycetota</taxon>
        <taxon>Actinomycetes</taxon>
        <taxon>Kitasatosporales</taxon>
        <taxon>Streptomycetaceae</taxon>
        <taxon>Streptantibioticus</taxon>
    </lineage>
</organism>
<dbReference type="GO" id="GO:0015833">
    <property type="term" value="P:peptide transport"/>
    <property type="evidence" value="ECO:0007669"/>
    <property type="project" value="TreeGrafter"/>
</dbReference>
<evidence type="ECO:0000313" key="3">
    <source>
        <dbReference type="EMBL" id="MDI5963922.1"/>
    </source>
</evidence>
<proteinExistence type="predicted"/>
<dbReference type="EMBL" id="JABXJJ020000015">
    <property type="protein sequence ID" value="MDI5970470.1"/>
    <property type="molecule type" value="Genomic_DNA"/>
</dbReference>
<feature type="signal peptide" evidence="1">
    <location>
        <begin position="1"/>
        <end position="23"/>
    </location>
</feature>
<feature type="chain" id="PRO_5041745409" evidence="1">
    <location>
        <begin position="24"/>
        <end position="588"/>
    </location>
</feature>
<sequence length="588" mass="63428">MRLRNARYAAVLAAGALSLTACSAGGGGGPAADSGAKAAADTITVGTAADSVGPATPVPGAKKGGTVYDLEQEGINHLDPAQAYTQETMIVSQLFARTLTGYRIDPKTGATKLVGDLATDTGEPSDGDRTWTFHLKSGLKWQDGTAITSDQVKYGFERLYASFETEGPSYVQTWLSGTDFRKAYQGPYGGKSLPDSSIATPDSKTVVFHFLAPHSDAPYAMALPDAGPVLKSKDTRTGYDNAPFSDGPYKIQHYDSGKELVLNRNPYWDAKSDPIRQAYPDTWDLQLDISQLNLTQRLMAESGQDKDALALVAPADPSQTEVIATDPAKYKSRLVSQYQPYVEVFNLNTSRIKDVKVRQAIAYAMPIKQVQTALGGSPQGDLGTSLIGPTVAGHQASDPFGKLATPQGDPAKAKQLLAAAGVKHLTLTFAYRNEDRWQTVARTLQNAFSKAGIDLRLKAVDATSWYSQISKVDNPYDIYVTSWSADWPSASTVIPPTMDGRLLADGDPDYSHLDDSHVNSEIDRINKITDLKQQAAQWQALATDIIKNDTPVVPYLYDKYYNVYGDGLGGVTYNTPLGTINPGSVYVK</sequence>
<name>A0AA90KGE8_9ACTN</name>
<dbReference type="PANTHER" id="PTHR30290:SF83">
    <property type="entry name" value="ABC TRANSPORTER SUBSTRATE-BINDING PROTEIN"/>
    <property type="match status" value="1"/>
</dbReference>
<evidence type="ECO:0000259" key="2">
    <source>
        <dbReference type="Pfam" id="PF00496"/>
    </source>
</evidence>
<dbReference type="RefSeq" id="WP_271312979.1">
    <property type="nucleotide sequence ID" value="NZ_JAAGKO020000018.1"/>
</dbReference>
<dbReference type="GO" id="GO:0042597">
    <property type="term" value="C:periplasmic space"/>
    <property type="evidence" value="ECO:0007669"/>
    <property type="project" value="UniProtKB-ARBA"/>
</dbReference>
<dbReference type="Gene3D" id="3.10.105.10">
    <property type="entry name" value="Dipeptide-binding Protein, Domain 3"/>
    <property type="match status" value="1"/>
</dbReference>
<gene>
    <name evidence="3" type="ORF">POF43_014555</name>
    <name evidence="4" type="ORF">POF50_014155</name>
</gene>
<dbReference type="SUPFAM" id="SSF53850">
    <property type="entry name" value="Periplasmic binding protein-like II"/>
    <property type="match status" value="1"/>
</dbReference>
<keyword evidence="1" id="KW-0732">Signal</keyword>
<accession>A0AA90KGE8</accession>
<evidence type="ECO:0000313" key="4">
    <source>
        <dbReference type="EMBL" id="MDI5970470.1"/>
    </source>
</evidence>
<feature type="domain" description="Solute-binding protein family 5" evidence="2">
    <location>
        <begin position="112"/>
        <end position="496"/>
    </location>
</feature>
<dbReference type="GO" id="GO:0043190">
    <property type="term" value="C:ATP-binding cassette (ABC) transporter complex"/>
    <property type="evidence" value="ECO:0007669"/>
    <property type="project" value="InterPro"/>
</dbReference>
<dbReference type="PROSITE" id="PS51257">
    <property type="entry name" value="PROKAR_LIPOPROTEIN"/>
    <property type="match status" value="1"/>
</dbReference>
<dbReference type="PANTHER" id="PTHR30290">
    <property type="entry name" value="PERIPLASMIC BINDING COMPONENT OF ABC TRANSPORTER"/>
    <property type="match status" value="1"/>
</dbReference>